<sequence length="630" mass="68394">MLETRFAAAVRRASARRPAAVSSMRPLAVRVARPRPPQLLLPPQPPADEAGRLARLRELGLLDTGPDADCDRLVQLAALACEAPMAMLSLVGEGRQWHKSRVGVPVEHAPREHGLCAHAILTAERLLEVPDTALVPWFDPQLYGPHSQPVRFYAGVPLRCGDGSAVGTLCVMDQVPRRLTEAQRSTLDMLAQAVCSQLELRRQLRVATQTDRLTGLPNWSHFESQFGAARPARGVAAFVRLRTVGQISSAHGFRVADALIQQAAQRLREVANAHGALVGRVKRGLFILFFPGVEPQAFENELATQLVERLALPYAAGELNLVCPVNLGVAAFPRDGRSLDEVVNAADSALQLAIEREETMASFDKTVANVQSVYFRLEPKLRQALAEGEFVNHYQPKIDLATGRIVGVEALVRWEHPQRGLVPPSEFVPALESTGLIAEVGAHTLRRALADWNRWREQGLAAPRIALNVAAAQLRSERFVEELAEAVGAAGAAGALSIEVTESALIVDMRRAAEVLRRVRELGIPVAIDDFGTGYSSLAYLVSLPIDEVKIDRCFVQKSNSDPAYRDVVETCISLAHNLGLKVVAEGVEAESQASLLRELGCDQAQGFLYSAPLSTEQLARMLQAAPASA</sequence>
<dbReference type="SMART" id="SM00267">
    <property type="entry name" value="GGDEF"/>
    <property type="match status" value="1"/>
</dbReference>
<dbReference type="GO" id="GO:0071111">
    <property type="term" value="F:cyclic-guanylate-specific phosphodiesterase activity"/>
    <property type="evidence" value="ECO:0007669"/>
    <property type="project" value="InterPro"/>
</dbReference>
<organism evidence="3 4">
    <name type="scientific">Ramlibacter tataouinensis (strain ATCC BAA-407 / DSM 14655 / LMG 21543 / TTB310)</name>
    <dbReference type="NCBI Taxonomy" id="365046"/>
    <lineage>
        <taxon>Bacteria</taxon>
        <taxon>Pseudomonadati</taxon>
        <taxon>Pseudomonadota</taxon>
        <taxon>Betaproteobacteria</taxon>
        <taxon>Burkholderiales</taxon>
        <taxon>Comamonadaceae</taxon>
        <taxon>Ramlibacter</taxon>
    </lineage>
</organism>
<reference evidence="4" key="1">
    <citation type="submission" date="2006-01" db="EMBL/GenBank/DDBJ databases">
        <title>Genome of the cyst-dividing bacterium Ramlibacter tataouinensis.</title>
        <authorList>
            <person name="Barakat M."/>
            <person name="Ortet P."/>
            <person name="De Luca G."/>
            <person name="Jourlin-Castelli C."/>
            <person name="Ansaldi M."/>
            <person name="Py B."/>
            <person name="Fichant G."/>
            <person name="Coutinho P."/>
            <person name="Voulhoux R."/>
            <person name="Bastien O."/>
            <person name="Roy S."/>
            <person name="Marechal E."/>
            <person name="Henrissat B."/>
            <person name="Quentin Y."/>
            <person name="Noirot P."/>
            <person name="Filloux A."/>
            <person name="Mejean V."/>
            <person name="DuBow M."/>
            <person name="Barras F."/>
            <person name="Heulin T."/>
        </authorList>
    </citation>
    <scope>NUCLEOTIDE SEQUENCE [LARGE SCALE GENOMIC DNA]</scope>
    <source>
        <strain evidence="4">ATCC BAA-407 / DSM 14655 / LMG 21543 / TTB310</strain>
    </source>
</reference>
<dbReference type="AlphaFoldDB" id="F5XYP9"/>
<dbReference type="InterPro" id="IPR035919">
    <property type="entry name" value="EAL_sf"/>
</dbReference>
<dbReference type="InterPro" id="IPR001633">
    <property type="entry name" value="EAL_dom"/>
</dbReference>
<dbReference type="InterPro" id="IPR000160">
    <property type="entry name" value="GGDEF_dom"/>
</dbReference>
<dbReference type="Gene3D" id="3.20.20.450">
    <property type="entry name" value="EAL domain"/>
    <property type="match status" value="1"/>
</dbReference>
<dbReference type="Proteomes" id="UP000008385">
    <property type="component" value="Chromosome"/>
</dbReference>
<evidence type="ECO:0000313" key="3">
    <source>
        <dbReference type="EMBL" id="AEG94416.1"/>
    </source>
</evidence>
<dbReference type="PROSITE" id="PS50883">
    <property type="entry name" value="EAL"/>
    <property type="match status" value="1"/>
</dbReference>
<evidence type="ECO:0000313" key="4">
    <source>
        <dbReference type="Proteomes" id="UP000008385"/>
    </source>
</evidence>
<dbReference type="InterPro" id="IPR050706">
    <property type="entry name" value="Cyclic-di-GMP_PDE-like"/>
</dbReference>
<dbReference type="SUPFAM" id="SSF141868">
    <property type="entry name" value="EAL domain-like"/>
    <property type="match status" value="1"/>
</dbReference>
<dbReference type="InterPro" id="IPR043128">
    <property type="entry name" value="Rev_trsase/Diguanyl_cyclase"/>
</dbReference>
<feature type="domain" description="EAL" evidence="1">
    <location>
        <begin position="374"/>
        <end position="627"/>
    </location>
</feature>
<proteinExistence type="predicted"/>
<evidence type="ECO:0000259" key="1">
    <source>
        <dbReference type="PROSITE" id="PS50883"/>
    </source>
</evidence>
<dbReference type="PANTHER" id="PTHR33121">
    <property type="entry name" value="CYCLIC DI-GMP PHOSPHODIESTERASE PDEF"/>
    <property type="match status" value="1"/>
</dbReference>
<dbReference type="SMART" id="SM00052">
    <property type="entry name" value="EAL"/>
    <property type="match status" value="1"/>
</dbReference>
<keyword evidence="4" id="KW-1185">Reference proteome</keyword>
<dbReference type="PANTHER" id="PTHR33121:SF79">
    <property type="entry name" value="CYCLIC DI-GMP PHOSPHODIESTERASE PDED-RELATED"/>
    <property type="match status" value="1"/>
</dbReference>
<gene>
    <name evidence="3" type="ordered locus">Rta_33040</name>
</gene>
<dbReference type="InterPro" id="IPR029787">
    <property type="entry name" value="Nucleotide_cyclase"/>
</dbReference>
<dbReference type="HOGENOM" id="CLU_000445_70_34_4"/>
<dbReference type="eggNOG" id="COG2203">
    <property type="taxonomic scope" value="Bacteria"/>
</dbReference>
<dbReference type="SMART" id="SM00065">
    <property type="entry name" value="GAF"/>
    <property type="match status" value="1"/>
</dbReference>
<dbReference type="Pfam" id="PF00563">
    <property type="entry name" value="EAL"/>
    <property type="match status" value="1"/>
</dbReference>
<dbReference type="SUPFAM" id="SSF55073">
    <property type="entry name" value="Nucleotide cyclase"/>
    <property type="match status" value="1"/>
</dbReference>
<evidence type="ECO:0000259" key="2">
    <source>
        <dbReference type="PROSITE" id="PS50887"/>
    </source>
</evidence>
<accession>F5XYP9</accession>
<name>F5XYP9_RAMTT</name>
<dbReference type="STRING" id="365046.Rta_33040"/>
<dbReference type="CDD" id="cd01948">
    <property type="entry name" value="EAL"/>
    <property type="match status" value="1"/>
</dbReference>
<reference evidence="3 4" key="2">
    <citation type="journal article" date="2011" name="PLoS ONE">
        <title>The Cyst-Dividing Bacterium Ramlibacter tataouinensis TTB310 Genome Reveals a Well-Stocked Toolbox for Adaptation to a Desert Environment.</title>
        <authorList>
            <person name="De Luca G."/>
            <person name="Barakat M."/>
            <person name="Ortet P."/>
            <person name="Fochesato S."/>
            <person name="Jourlin-Castelli C."/>
            <person name="Ansaldi M."/>
            <person name="Py B."/>
            <person name="Fichant G."/>
            <person name="Coutinho P.M."/>
            <person name="Voulhoux R."/>
            <person name="Bastien O."/>
            <person name="Marechal E."/>
            <person name="Henrissat B."/>
            <person name="Quentin Y."/>
            <person name="Noirot P."/>
            <person name="Filloux A."/>
            <person name="Mejean V."/>
            <person name="Dubow M.S."/>
            <person name="Barras F."/>
            <person name="Barbe V."/>
            <person name="Weissenbach J."/>
            <person name="Mihalcescu I."/>
            <person name="Vermeglio A."/>
            <person name="Achouak W."/>
            <person name="Heulin T."/>
        </authorList>
    </citation>
    <scope>NUCLEOTIDE SEQUENCE [LARGE SCALE GENOMIC DNA]</scope>
    <source>
        <strain evidence="4">ATCC BAA-407 / DSM 14655 / LMG 21543 / TTB310</strain>
    </source>
</reference>
<feature type="domain" description="GGDEF" evidence="2">
    <location>
        <begin position="232"/>
        <end position="365"/>
    </location>
</feature>
<dbReference type="SUPFAM" id="SSF55781">
    <property type="entry name" value="GAF domain-like"/>
    <property type="match status" value="1"/>
</dbReference>
<dbReference type="KEGG" id="rta:Rta_33040"/>
<dbReference type="Pfam" id="PF00990">
    <property type="entry name" value="GGDEF"/>
    <property type="match status" value="1"/>
</dbReference>
<dbReference type="EMBL" id="CP000245">
    <property type="protein sequence ID" value="AEG94416.1"/>
    <property type="molecule type" value="Genomic_DNA"/>
</dbReference>
<dbReference type="Gene3D" id="3.30.70.270">
    <property type="match status" value="1"/>
</dbReference>
<protein>
    <submittedName>
        <fullName evidence="3">Signal transduction protein: sensor, GAF domain regulator, GGDEF/EAL domains-like protein</fullName>
    </submittedName>
</protein>
<dbReference type="eggNOG" id="COG5001">
    <property type="taxonomic scope" value="Bacteria"/>
</dbReference>
<dbReference type="PROSITE" id="PS50887">
    <property type="entry name" value="GGDEF"/>
    <property type="match status" value="1"/>
</dbReference>
<dbReference type="Gene3D" id="3.30.450.40">
    <property type="match status" value="1"/>
</dbReference>
<dbReference type="InterPro" id="IPR029016">
    <property type="entry name" value="GAF-like_dom_sf"/>
</dbReference>
<dbReference type="InterPro" id="IPR003018">
    <property type="entry name" value="GAF"/>
</dbReference>